<organism evidence="2 3">
    <name type="scientific">Goodea atripinnis</name>
    <dbReference type="NCBI Taxonomy" id="208336"/>
    <lineage>
        <taxon>Eukaryota</taxon>
        <taxon>Metazoa</taxon>
        <taxon>Chordata</taxon>
        <taxon>Craniata</taxon>
        <taxon>Vertebrata</taxon>
        <taxon>Euteleostomi</taxon>
        <taxon>Actinopterygii</taxon>
        <taxon>Neopterygii</taxon>
        <taxon>Teleostei</taxon>
        <taxon>Neoteleostei</taxon>
        <taxon>Acanthomorphata</taxon>
        <taxon>Ovalentaria</taxon>
        <taxon>Atherinomorphae</taxon>
        <taxon>Cyprinodontiformes</taxon>
        <taxon>Goodeidae</taxon>
        <taxon>Goodea</taxon>
    </lineage>
</organism>
<evidence type="ECO:0000256" key="1">
    <source>
        <dbReference type="SAM" id="MobiDB-lite"/>
    </source>
</evidence>
<proteinExistence type="predicted"/>
<feature type="compositionally biased region" description="Basic and acidic residues" evidence="1">
    <location>
        <begin position="117"/>
        <end position="135"/>
    </location>
</feature>
<evidence type="ECO:0000313" key="3">
    <source>
        <dbReference type="Proteomes" id="UP001476798"/>
    </source>
</evidence>
<reference evidence="2 3" key="1">
    <citation type="submission" date="2021-06" db="EMBL/GenBank/DDBJ databases">
        <authorList>
            <person name="Palmer J.M."/>
        </authorList>
    </citation>
    <scope>NUCLEOTIDE SEQUENCE [LARGE SCALE GENOMIC DNA]</scope>
    <source>
        <strain evidence="2 3">GA_2019</strain>
        <tissue evidence="2">Muscle</tissue>
    </source>
</reference>
<sequence>MLACASCGVPLQNRLRQVENLLFTAELPPSGMPQPCSGRRGDAPAEECHSPRRTRPRLERPSRQEVDSLRAEVEQLKALLKAPEPIPAFQEAAAAWESGEDLKDDGISVRASNSEFHSLEDQRDPYPHPRDREGDPPSIGGNDASGNSQGRSHARYRQLFWQPWPRSTWTMHPWPGQWETHFFAGLRRPLRSRCHRRRPSWTSFSAAGGILEASPTMVETHGSWRACAILWITASHHRFFPQMRRSGRGPAVQAPSVG</sequence>
<dbReference type="Proteomes" id="UP001476798">
    <property type="component" value="Unassembled WGS sequence"/>
</dbReference>
<protein>
    <submittedName>
        <fullName evidence="2">Uncharacterized protein</fullName>
    </submittedName>
</protein>
<comment type="caution">
    <text evidence="2">The sequence shown here is derived from an EMBL/GenBank/DDBJ whole genome shotgun (WGS) entry which is preliminary data.</text>
</comment>
<accession>A0ABV0PK65</accession>
<keyword evidence="3" id="KW-1185">Reference proteome</keyword>
<evidence type="ECO:0000313" key="2">
    <source>
        <dbReference type="EMBL" id="MEQ2183866.1"/>
    </source>
</evidence>
<feature type="region of interest" description="Disordered" evidence="1">
    <location>
        <begin position="29"/>
        <end position="68"/>
    </location>
</feature>
<name>A0ABV0PK65_9TELE</name>
<feature type="compositionally biased region" description="Basic and acidic residues" evidence="1">
    <location>
        <begin position="39"/>
        <end position="68"/>
    </location>
</feature>
<gene>
    <name evidence="2" type="ORF">GOODEAATRI_002295</name>
</gene>
<feature type="region of interest" description="Disordered" evidence="1">
    <location>
        <begin position="111"/>
        <end position="152"/>
    </location>
</feature>
<dbReference type="EMBL" id="JAHRIO010080044">
    <property type="protein sequence ID" value="MEQ2183866.1"/>
    <property type="molecule type" value="Genomic_DNA"/>
</dbReference>